<dbReference type="OrthoDB" id="4461988at2"/>
<evidence type="ECO:0000313" key="2">
    <source>
        <dbReference type="Proteomes" id="UP000019491"/>
    </source>
</evidence>
<keyword evidence="2" id="KW-1185">Reference proteome</keyword>
<name>X0PRF6_RHOWR</name>
<protein>
    <submittedName>
        <fullName evidence="1">Uncharacterized protein</fullName>
    </submittedName>
</protein>
<gene>
    <name evidence="1" type="ORF">RW1_022_00410</name>
</gene>
<reference evidence="1 2" key="1">
    <citation type="submission" date="2014-02" db="EMBL/GenBank/DDBJ databases">
        <title>Whole genome shotgun sequence of Rhodococcus wratislaviensis NBRC 100605.</title>
        <authorList>
            <person name="Hosoyama A."/>
            <person name="Tsuchikane K."/>
            <person name="Yoshida I."/>
            <person name="Ohji S."/>
            <person name="Ichikawa N."/>
            <person name="Yamazoe A."/>
            <person name="Fujita N."/>
        </authorList>
    </citation>
    <scope>NUCLEOTIDE SEQUENCE [LARGE SCALE GENOMIC DNA]</scope>
    <source>
        <strain evidence="1 2">NBRC 100605</strain>
    </source>
</reference>
<sequence>MRVRRWPENPAPACGGTGVHGRRLLATDTSLTLELARVVAYDSGLAVHLTLTAAAGSAHRAQHQTRPLTDPRDTSARWSYLDIWLGTTCHLALADPYCARPAIQASVAGMCTYHTEPQYWIGTDIVDAPVRSLTLTAEWRQIGLKPTIATLTLDHVADRRTRRAHR</sequence>
<dbReference type="AlphaFoldDB" id="X0PRF6"/>
<dbReference type="Proteomes" id="UP000019491">
    <property type="component" value="Unassembled WGS sequence"/>
</dbReference>
<proteinExistence type="predicted"/>
<organism evidence="1 2">
    <name type="scientific">Rhodococcus wratislaviensis NBRC 100605</name>
    <dbReference type="NCBI Taxonomy" id="1219028"/>
    <lineage>
        <taxon>Bacteria</taxon>
        <taxon>Bacillati</taxon>
        <taxon>Actinomycetota</taxon>
        <taxon>Actinomycetes</taxon>
        <taxon>Mycobacteriales</taxon>
        <taxon>Nocardiaceae</taxon>
        <taxon>Rhodococcus</taxon>
    </lineage>
</organism>
<comment type="caution">
    <text evidence="1">The sequence shown here is derived from an EMBL/GenBank/DDBJ whole genome shotgun (WGS) entry which is preliminary data.</text>
</comment>
<dbReference type="EMBL" id="BAWF01000022">
    <property type="protein sequence ID" value="GAF45464.1"/>
    <property type="molecule type" value="Genomic_DNA"/>
</dbReference>
<dbReference type="RefSeq" id="WP_037232163.1">
    <property type="nucleotide sequence ID" value="NZ_BAWF01000022.1"/>
</dbReference>
<evidence type="ECO:0000313" key="1">
    <source>
        <dbReference type="EMBL" id="GAF45464.1"/>
    </source>
</evidence>
<accession>X0PRF6</accession>